<dbReference type="WBParaSite" id="L893_g26385.t2">
    <property type="protein sequence ID" value="L893_g26385.t2"/>
    <property type="gene ID" value="L893_g26385"/>
</dbReference>
<dbReference type="AlphaFoldDB" id="A0A1I7ZHK5"/>
<keyword evidence="1" id="KW-0472">Membrane</keyword>
<accession>A0A1I7ZHK5</accession>
<proteinExistence type="predicted"/>
<dbReference type="Proteomes" id="UP000095287">
    <property type="component" value="Unplaced"/>
</dbReference>
<keyword evidence="1" id="KW-0812">Transmembrane</keyword>
<sequence>MESFFGKAETMPISIGANVQQINILIIGKPMEFNGILCVSISGAVSVFNMCFNCATVFTIIRRKRSASASISEGATPKPELNLLFLSMAMFLIGLSAAGYQVGSPVQSVILERGFSSVSP</sequence>
<organism evidence="2 3">
    <name type="scientific">Steinernema glaseri</name>
    <dbReference type="NCBI Taxonomy" id="37863"/>
    <lineage>
        <taxon>Eukaryota</taxon>
        <taxon>Metazoa</taxon>
        <taxon>Ecdysozoa</taxon>
        <taxon>Nematoda</taxon>
        <taxon>Chromadorea</taxon>
        <taxon>Rhabditida</taxon>
        <taxon>Tylenchina</taxon>
        <taxon>Panagrolaimomorpha</taxon>
        <taxon>Strongyloidoidea</taxon>
        <taxon>Steinernematidae</taxon>
        <taxon>Steinernema</taxon>
    </lineage>
</organism>
<evidence type="ECO:0000313" key="2">
    <source>
        <dbReference type="Proteomes" id="UP000095287"/>
    </source>
</evidence>
<name>A0A1I7ZHK5_9BILA</name>
<feature type="transmembrane region" description="Helical" evidence="1">
    <location>
        <begin position="33"/>
        <end position="61"/>
    </location>
</feature>
<evidence type="ECO:0000313" key="3">
    <source>
        <dbReference type="WBParaSite" id="L893_g26385.t2"/>
    </source>
</evidence>
<protein>
    <submittedName>
        <fullName evidence="3">Serpentine receptor class gamma</fullName>
    </submittedName>
</protein>
<keyword evidence="2" id="KW-1185">Reference proteome</keyword>
<evidence type="ECO:0000256" key="1">
    <source>
        <dbReference type="SAM" id="Phobius"/>
    </source>
</evidence>
<keyword evidence="1" id="KW-1133">Transmembrane helix</keyword>
<reference evidence="3" key="1">
    <citation type="submission" date="2016-11" db="UniProtKB">
        <authorList>
            <consortium name="WormBaseParasite"/>
        </authorList>
    </citation>
    <scope>IDENTIFICATION</scope>
</reference>
<feature type="transmembrane region" description="Helical" evidence="1">
    <location>
        <begin position="81"/>
        <end position="102"/>
    </location>
</feature>